<keyword evidence="3" id="KW-0081">Bacteriolytic enzyme</keyword>
<evidence type="ECO:0000256" key="4">
    <source>
        <dbReference type="ARBA" id="ARBA00032108"/>
    </source>
</evidence>
<reference evidence="7" key="1">
    <citation type="journal article" date="2014" name="Int. J. Syst. Evol. Microbiol.">
        <title>Complete genome sequence of Corynebacterium casei LMG S-19264T (=DSM 44701T), isolated from a smear-ripened cheese.</title>
        <authorList>
            <consortium name="US DOE Joint Genome Institute (JGI-PGF)"/>
            <person name="Walter F."/>
            <person name="Albersmeier A."/>
            <person name="Kalinowski J."/>
            <person name="Ruckert C."/>
        </authorList>
    </citation>
    <scope>NUCLEOTIDE SEQUENCE</scope>
    <source>
        <strain evidence="7">CCM 8433</strain>
    </source>
</reference>
<keyword evidence="8" id="KW-1185">Reference proteome</keyword>
<feature type="domain" description="LysM" evidence="6">
    <location>
        <begin position="649"/>
        <end position="692"/>
    </location>
</feature>
<dbReference type="RefSeq" id="WP_188367278.1">
    <property type="nucleotide sequence ID" value="NZ_BMDT01000003.1"/>
</dbReference>
<dbReference type="CDD" id="cd00118">
    <property type="entry name" value="LysM"/>
    <property type="match status" value="5"/>
</dbReference>
<evidence type="ECO:0000313" key="8">
    <source>
        <dbReference type="Proteomes" id="UP000622610"/>
    </source>
</evidence>
<reference evidence="7" key="2">
    <citation type="submission" date="2020-09" db="EMBL/GenBank/DDBJ databases">
        <authorList>
            <person name="Sun Q."/>
            <person name="Sedlacek I."/>
        </authorList>
    </citation>
    <scope>NUCLEOTIDE SEQUENCE</scope>
    <source>
        <strain evidence="7">CCM 8433</strain>
    </source>
</reference>
<feature type="region of interest" description="Disordered" evidence="5">
    <location>
        <begin position="545"/>
        <end position="581"/>
    </location>
</feature>
<accession>A0A917JEL5</accession>
<dbReference type="InterPro" id="IPR036779">
    <property type="entry name" value="LysM_dom_sf"/>
</dbReference>
<dbReference type="InterPro" id="IPR002901">
    <property type="entry name" value="MGlyc_endo_b_GlcNAc-like_dom"/>
</dbReference>
<comment type="caution">
    <text evidence="7">The sequence shown here is derived from an EMBL/GenBank/DDBJ whole genome shotgun (WGS) entry which is preliminary data.</text>
</comment>
<dbReference type="InterPro" id="IPR018392">
    <property type="entry name" value="LysM"/>
</dbReference>
<dbReference type="Proteomes" id="UP000622610">
    <property type="component" value="Unassembled WGS sequence"/>
</dbReference>
<feature type="region of interest" description="Disordered" evidence="5">
    <location>
        <begin position="318"/>
        <end position="346"/>
    </location>
</feature>
<dbReference type="Pfam" id="PF01832">
    <property type="entry name" value="Glucosaminidase"/>
    <property type="match status" value="1"/>
</dbReference>
<feature type="domain" description="LysM" evidence="6">
    <location>
        <begin position="423"/>
        <end position="466"/>
    </location>
</feature>
<dbReference type="PRINTS" id="PR01217">
    <property type="entry name" value="PRICHEXTENSN"/>
</dbReference>
<dbReference type="GO" id="GO:0008932">
    <property type="term" value="F:lytic endotransglycosylase activity"/>
    <property type="evidence" value="ECO:0007669"/>
    <property type="project" value="TreeGrafter"/>
</dbReference>
<dbReference type="Gene3D" id="1.10.530.10">
    <property type="match status" value="1"/>
</dbReference>
<sequence>MGESLSRKERRKVEEQRTFYRNMKKSAAVLGTTITTISAVAPLSPMVTVLADETDIAVEEATAHSIDTSNQTSTEATTVVEETDGSIEEITTETEIEVEVTPESSEVIEDILEQPAVVPTEPVVVEPEITEPEIAEPEIKAPVDIQAPFAAPAAARSRMSAMDPQTFISTVSQYAVPVANANDLYASVMIAQAIIESGWGGSTLSQAPNYNLFGIKGSYQGQTVYMSTLEYLNGQWVTKNEPFRKYPSFAESFADNAYTLRNVSLQPGVYYYSGAWKSNTTSYRDATAWLTGRYATDPSYASKLNNVIESYQLTRFDTSATGKPSTPNVPGQPETPSTPGNNTGAATYTVKSGDYLSLIAQNHGITVAQLRSWNNLKGDLIYPGQKLIVKKTATDELTPTPPKPDPNPPTNTGTGQKPSTSNQTYTVKSGDSVWLIANNHGITMDQLRSWNNLKGDLIHPGQKLIVKQGSVSESKPTPPTNQVKPTPPSTGGSTQTPSTGNQTYTVKSGDSVWLIANNHGISMDQLRSWNGLKGDLIHPGQKLIVKQGTGGTTNPTPPTNQVKPTPPSTGGSTQTPSTGNQTYTVKSGDSVWLIANNHGISMDQLRSLNNIKGDLIHPGQKLIVKKSATSNNNTGNQASNKPAAPSNGRSHKVVSGDSLWALSERYGLSVQQLKATNNLKSDTIYVGQTLKV</sequence>
<feature type="compositionally biased region" description="Polar residues" evidence="5">
    <location>
        <begin position="469"/>
        <end position="484"/>
    </location>
</feature>
<feature type="domain" description="LysM" evidence="6">
    <location>
        <begin position="502"/>
        <end position="545"/>
    </location>
</feature>
<dbReference type="AlphaFoldDB" id="A0A917JEL5"/>
<feature type="region of interest" description="Disordered" evidence="5">
    <location>
        <begin position="65"/>
        <end position="84"/>
    </location>
</feature>
<dbReference type="GO" id="GO:0031640">
    <property type="term" value="P:killing of cells of another organism"/>
    <property type="evidence" value="ECO:0007669"/>
    <property type="project" value="UniProtKB-KW"/>
</dbReference>
<feature type="compositionally biased region" description="Low complexity" evidence="5">
    <location>
        <begin position="559"/>
        <end position="581"/>
    </location>
</feature>
<dbReference type="GO" id="GO:0042742">
    <property type="term" value="P:defense response to bacterium"/>
    <property type="evidence" value="ECO:0007669"/>
    <property type="project" value="UniProtKB-KW"/>
</dbReference>
<feature type="compositionally biased region" description="Polar residues" evidence="5">
    <location>
        <begin position="628"/>
        <end position="640"/>
    </location>
</feature>
<feature type="compositionally biased region" description="Low complexity" evidence="5">
    <location>
        <begin position="489"/>
        <end position="503"/>
    </location>
</feature>
<evidence type="ECO:0000259" key="6">
    <source>
        <dbReference type="PROSITE" id="PS51782"/>
    </source>
</evidence>
<comment type="similarity">
    <text evidence="1">Belongs to the glycosyl hydrolase 73 family.</text>
</comment>
<organism evidence="7 8">
    <name type="scientific">Enterococcus alcedinis</name>
    <dbReference type="NCBI Taxonomy" id="1274384"/>
    <lineage>
        <taxon>Bacteria</taxon>
        <taxon>Bacillati</taxon>
        <taxon>Bacillota</taxon>
        <taxon>Bacilli</taxon>
        <taxon>Lactobacillales</taxon>
        <taxon>Enterococcaceae</taxon>
        <taxon>Enterococcus</taxon>
    </lineage>
</organism>
<dbReference type="Gene3D" id="4.10.80.30">
    <property type="entry name" value="DNA polymerase, domain 6"/>
    <property type="match status" value="1"/>
</dbReference>
<evidence type="ECO:0000256" key="1">
    <source>
        <dbReference type="ARBA" id="ARBA00010266"/>
    </source>
</evidence>
<dbReference type="SMART" id="SM00257">
    <property type="entry name" value="LysM"/>
    <property type="match status" value="5"/>
</dbReference>
<dbReference type="Gene3D" id="3.10.350.10">
    <property type="entry name" value="LysM domain"/>
    <property type="match status" value="5"/>
</dbReference>
<dbReference type="PANTHER" id="PTHR33734:SF22">
    <property type="entry name" value="MEMBRANE-BOUND LYTIC MUREIN TRANSGLYCOSYLASE D"/>
    <property type="match status" value="1"/>
</dbReference>
<keyword evidence="2" id="KW-0929">Antimicrobial</keyword>
<feature type="compositionally biased region" description="Pro residues" evidence="5">
    <location>
        <begin position="399"/>
        <end position="409"/>
    </location>
</feature>
<proteinExistence type="inferred from homology"/>
<evidence type="ECO:0000256" key="3">
    <source>
        <dbReference type="ARBA" id="ARBA00022638"/>
    </source>
</evidence>
<feature type="domain" description="LysM" evidence="6">
    <location>
        <begin position="346"/>
        <end position="389"/>
    </location>
</feature>
<dbReference type="Pfam" id="PF01476">
    <property type="entry name" value="LysM"/>
    <property type="match status" value="5"/>
</dbReference>
<feature type="domain" description="LysM" evidence="6">
    <location>
        <begin position="581"/>
        <end position="624"/>
    </location>
</feature>
<dbReference type="PROSITE" id="PS51782">
    <property type="entry name" value="LYSM"/>
    <property type="match status" value="5"/>
</dbReference>
<dbReference type="EMBL" id="BMDT01000003">
    <property type="protein sequence ID" value="GGI65443.1"/>
    <property type="molecule type" value="Genomic_DNA"/>
</dbReference>
<dbReference type="GO" id="GO:0004040">
    <property type="term" value="F:amidase activity"/>
    <property type="evidence" value="ECO:0007669"/>
    <property type="project" value="InterPro"/>
</dbReference>
<evidence type="ECO:0000256" key="2">
    <source>
        <dbReference type="ARBA" id="ARBA00022529"/>
    </source>
</evidence>
<dbReference type="SUPFAM" id="SSF54106">
    <property type="entry name" value="LysM domain"/>
    <property type="match status" value="5"/>
</dbReference>
<gene>
    <name evidence="7" type="ORF">GCM10011482_10970</name>
</gene>
<feature type="region of interest" description="Disordered" evidence="5">
    <location>
        <begin position="393"/>
        <end position="425"/>
    </location>
</feature>
<evidence type="ECO:0000256" key="5">
    <source>
        <dbReference type="SAM" id="MobiDB-lite"/>
    </source>
</evidence>
<feature type="region of interest" description="Disordered" evidence="5">
    <location>
        <begin position="468"/>
        <end position="505"/>
    </location>
</feature>
<dbReference type="SMART" id="SM00047">
    <property type="entry name" value="LYZ2"/>
    <property type="match status" value="1"/>
</dbReference>
<evidence type="ECO:0000313" key="7">
    <source>
        <dbReference type="EMBL" id="GGI65443.1"/>
    </source>
</evidence>
<feature type="region of interest" description="Disordered" evidence="5">
    <location>
        <begin position="628"/>
        <end position="652"/>
    </location>
</feature>
<dbReference type="PANTHER" id="PTHR33734">
    <property type="entry name" value="LYSM DOMAIN-CONTAINING GPI-ANCHORED PROTEIN 2"/>
    <property type="match status" value="1"/>
</dbReference>
<name>A0A917JEL5_9ENTE</name>
<protein>
    <recommendedName>
        <fullName evidence="4">Peptidoglycan hydrolase</fullName>
    </recommendedName>
</protein>